<protein>
    <submittedName>
        <fullName evidence="3">DNA-binding helix-turn-helix protein</fullName>
    </submittedName>
</protein>
<feature type="domain" description="HTH cro/C1-type" evidence="2">
    <location>
        <begin position="9"/>
        <end position="63"/>
    </location>
</feature>
<gene>
    <name evidence="3" type="ORF">CLOHIR_00310</name>
</gene>
<dbReference type="PANTHER" id="PTHR46797">
    <property type="entry name" value="HTH-TYPE TRANSCRIPTIONAL REGULATOR"/>
    <property type="match status" value="1"/>
</dbReference>
<organism evidence="3 4">
    <name type="scientific">Peptacetobacter hiranonis (strain DSM 13275 / JCM 10541 / KCTC 15199 / TO-931)</name>
    <name type="common">Clostridium hiranonis</name>
    <dbReference type="NCBI Taxonomy" id="500633"/>
    <lineage>
        <taxon>Bacteria</taxon>
        <taxon>Bacillati</taxon>
        <taxon>Bacillota</taxon>
        <taxon>Clostridia</taxon>
        <taxon>Peptostreptococcales</taxon>
        <taxon>Peptostreptococcaceae</taxon>
        <taxon>Peptacetobacter</taxon>
    </lineage>
</organism>
<dbReference type="PROSITE" id="PS50943">
    <property type="entry name" value="HTH_CROC1"/>
    <property type="match status" value="1"/>
</dbReference>
<dbReference type="Gene3D" id="1.10.260.40">
    <property type="entry name" value="lambda repressor-like DNA-binding domains"/>
    <property type="match status" value="1"/>
</dbReference>
<dbReference type="EMBL" id="ABWP01000011">
    <property type="protein sequence ID" value="EEA85972.1"/>
    <property type="molecule type" value="Genomic_DNA"/>
</dbReference>
<dbReference type="InterPro" id="IPR050807">
    <property type="entry name" value="TransReg_Diox_bact_type"/>
</dbReference>
<dbReference type="Pfam" id="PF01381">
    <property type="entry name" value="HTH_3"/>
    <property type="match status" value="1"/>
</dbReference>
<dbReference type="CDD" id="cd00093">
    <property type="entry name" value="HTH_XRE"/>
    <property type="match status" value="1"/>
</dbReference>
<dbReference type="Proteomes" id="UP000003178">
    <property type="component" value="Unassembled WGS sequence"/>
</dbReference>
<keyword evidence="4" id="KW-1185">Reference proteome</keyword>
<dbReference type="InterPro" id="IPR011051">
    <property type="entry name" value="RmlC_Cupin_sf"/>
</dbReference>
<proteinExistence type="predicted"/>
<dbReference type="eggNOG" id="COG1396">
    <property type="taxonomic scope" value="Bacteria"/>
</dbReference>
<accession>B6FWR1</accession>
<keyword evidence="1 3" id="KW-0238">DNA-binding</keyword>
<evidence type="ECO:0000256" key="1">
    <source>
        <dbReference type="ARBA" id="ARBA00023125"/>
    </source>
</evidence>
<dbReference type="STRING" id="500633.CLOHIR_00310"/>
<evidence type="ECO:0000313" key="3">
    <source>
        <dbReference type="EMBL" id="EEA85972.1"/>
    </source>
</evidence>
<dbReference type="eggNOG" id="COG0662">
    <property type="taxonomic scope" value="Bacteria"/>
</dbReference>
<dbReference type="InterPro" id="IPR014710">
    <property type="entry name" value="RmlC-like_jellyroll"/>
</dbReference>
<dbReference type="GO" id="GO:0005829">
    <property type="term" value="C:cytosol"/>
    <property type="evidence" value="ECO:0007669"/>
    <property type="project" value="TreeGrafter"/>
</dbReference>
<comment type="caution">
    <text evidence="3">The sequence shown here is derived from an EMBL/GenBank/DDBJ whole genome shotgun (WGS) entry which is preliminary data.</text>
</comment>
<dbReference type="OrthoDB" id="9814553at2"/>
<dbReference type="CDD" id="cd02209">
    <property type="entry name" value="cupin_XRE_C"/>
    <property type="match status" value="1"/>
</dbReference>
<evidence type="ECO:0000313" key="4">
    <source>
        <dbReference type="Proteomes" id="UP000003178"/>
    </source>
</evidence>
<dbReference type="SUPFAM" id="SSF51182">
    <property type="entry name" value="RmlC-like cupins"/>
    <property type="match status" value="1"/>
</dbReference>
<dbReference type="GO" id="GO:0003700">
    <property type="term" value="F:DNA-binding transcription factor activity"/>
    <property type="evidence" value="ECO:0007669"/>
    <property type="project" value="TreeGrafter"/>
</dbReference>
<dbReference type="InterPro" id="IPR010982">
    <property type="entry name" value="Lambda_DNA-bd_dom_sf"/>
</dbReference>
<dbReference type="Gene3D" id="2.60.120.10">
    <property type="entry name" value="Jelly Rolls"/>
    <property type="match status" value="1"/>
</dbReference>
<dbReference type="GO" id="GO:0003677">
    <property type="term" value="F:DNA binding"/>
    <property type="evidence" value="ECO:0007669"/>
    <property type="project" value="UniProtKB-KW"/>
</dbReference>
<dbReference type="SMART" id="SM00530">
    <property type="entry name" value="HTH_XRE"/>
    <property type="match status" value="1"/>
</dbReference>
<dbReference type="PANTHER" id="PTHR46797:SF25">
    <property type="entry name" value="TRANSCRIPTIONAL REGULATOR"/>
    <property type="match status" value="1"/>
</dbReference>
<name>B6FWR1_PEPHT</name>
<reference evidence="3 4" key="2">
    <citation type="submission" date="2008-10" db="EMBL/GenBank/DDBJ databases">
        <title>Draft genome sequence of Clostridium hiranonis (DSM 13275).</title>
        <authorList>
            <person name="Sudarsanam P."/>
            <person name="Ley R."/>
            <person name="Guruge J."/>
            <person name="Turnbaugh P.J."/>
            <person name="Mahowald M."/>
            <person name="Liep D."/>
            <person name="Gordon J."/>
        </authorList>
    </citation>
    <scope>NUCLEOTIDE SEQUENCE [LARGE SCALE GENOMIC DNA]</scope>
    <source>
        <strain evidence="3 4">DSM 13275</strain>
    </source>
</reference>
<dbReference type="HOGENOM" id="CLU_085376_1_2_9"/>
<dbReference type="AlphaFoldDB" id="B6FWR1"/>
<evidence type="ECO:0000259" key="2">
    <source>
        <dbReference type="PROSITE" id="PS50943"/>
    </source>
</evidence>
<reference evidence="3 4" key="1">
    <citation type="submission" date="2008-09" db="EMBL/GenBank/DDBJ databases">
        <authorList>
            <person name="Fulton L."/>
            <person name="Clifton S."/>
            <person name="Fulton B."/>
            <person name="Xu J."/>
            <person name="Minx P."/>
            <person name="Pepin K.H."/>
            <person name="Johnson M."/>
            <person name="Thiruvilangam P."/>
            <person name="Bhonagiri V."/>
            <person name="Nash W.E."/>
            <person name="Mardis E.R."/>
            <person name="Wilson R.K."/>
        </authorList>
    </citation>
    <scope>NUCLEOTIDE SEQUENCE [LARGE SCALE GENOMIC DNA]</scope>
    <source>
        <strain evidence="3 4">DSM 13275</strain>
    </source>
</reference>
<dbReference type="RefSeq" id="WP_006439232.1">
    <property type="nucleotide sequence ID" value="NZ_DS995355.1"/>
</dbReference>
<sequence>MNKNIGAKIKRLRTQKQMTLKDMSEKTNLSIGFLSQLERGLTSVATDSLEKIADVLEVDLTYFFMKPKEHKKTVIRSYEKEVFEITDGKYINYHLSSNLTDKIMFPKLIEILPGTAESDGFNYSGEEFIYVLEGILTLNMAESEVDLYPGDSIHYSYKNKVMLKNGEDSKIVNQNHSLLNKTNKVTKVIIVSVPNPYFEEEKNK</sequence>
<dbReference type="InterPro" id="IPR001387">
    <property type="entry name" value="Cro/C1-type_HTH"/>
</dbReference>
<dbReference type="SUPFAM" id="SSF47413">
    <property type="entry name" value="lambda repressor-like DNA-binding domains"/>
    <property type="match status" value="1"/>
</dbReference>